<accession>A0A3S3VFQ1</accession>
<dbReference type="PIRSF" id="PIRSF028757">
    <property type="entry name" value="LD-carboxypeptidase"/>
    <property type="match status" value="1"/>
</dbReference>
<dbReference type="Gene3D" id="3.40.50.10740">
    <property type="entry name" value="Class I glutamine amidotransferase-like"/>
    <property type="match status" value="1"/>
</dbReference>
<dbReference type="InterPro" id="IPR003507">
    <property type="entry name" value="S66_fam"/>
</dbReference>
<dbReference type="AlphaFoldDB" id="A0A3S3VFQ1"/>
<name>A0A3S3VFQ1_9SPHI</name>
<dbReference type="PANTHER" id="PTHR30237">
    <property type="entry name" value="MURAMOYLTETRAPEPTIDE CARBOXYPEPTIDASE"/>
    <property type="match status" value="1"/>
</dbReference>
<dbReference type="PANTHER" id="PTHR30237:SF2">
    <property type="entry name" value="MUREIN TETRAPEPTIDE CARBOXYPEPTIDASE"/>
    <property type="match status" value="1"/>
</dbReference>
<dbReference type="InterPro" id="IPR040449">
    <property type="entry name" value="Peptidase_S66_N"/>
</dbReference>
<dbReference type="Proteomes" id="UP000286701">
    <property type="component" value="Unassembled WGS sequence"/>
</dbReference>
<reference evidence="9 10" key="1">
    <citation type="submission" date="2019-01" db="EMBL/GenBank/DDBJ databases">
        <title>Mucilaginibacter antarcticum sp. nov., isolated from antarctic soil.</title>
        <authorList>
            <person name="Yan Y.-Q."/>
            <person name="Du Z.-J."/>
        </authorList>
    </citation>
    <scope>NUCLEOTIDE SEQUENCE [LARGE SCALE GENOMIC DNA]</scope>
    <source>
        <strain evidence="9 10">F01003</strain>
    </source>
</reference>
<dbReference type="Pfam" id="PF17676">
    <property type="entry name" value="Peptidase_S66C"/>
    <property type="match status" value="1"/>
</dbReference>
<keyword evidence="10" id="KW-1185">Reference proteome</keyword>
<dbReference type="OrthoDB" id="9807329at2"/>
<dbReference type="GO" id="GO:0006508">
    <property type="term" value="P:proteolysis"/>
    <property type="evidence" value="ECO:0007669"/>
    <property type="project" value="UniProtKB-KW"/>
</dbReference>
<feature type="active site" description="Charge relay system" evidence="6">
    <location>
        <position position="209"/>
    </location>
</feature>
<dbReference type="InterPro" id="IPR040921">
    <property type="entry name" value="Peptidase_S66C"/>
</dbReference>
<dbReference type="Pfam" id="PF02016">
    <property type="entry name" value="Peptidase_S66"/>
    <property type="match status" value="1"/>
</dbReference>
<evidence type="ECO:0000256" key="5">
    <source>
        <dbReference type="ARBA" id="ARBA00022825"/>
    </source>
</evidence>
<evidence type="ECO:0000256" key="2">
    <source>
        <dbReference type="ARBA" id="ARBA00022645"/>
    </source>
</evidence>
<dbReference type="EMBL" id="SBIW01000004">
    <property type="protein sequence ID" value="RWY52480.1"/>
    <property type="molecule type" value="Genomic_DNA"/>
</dbReference>
<evidence type="ECO:0000256" key="1">
    <source>
        <dbReference type="ARBA" id="ARBA00010233"/>
    </source>
</evidence>
<feature type="active site" description="Nucleophile" evidence="6">
    <location>
        <position position="116"/>
    </location>
</feature>
<comment type="similarity">
    <text evidence="1">Belongs to the peptidase S66 family.</text>
</comment>
<protein>
    <submittedName>
        <fullName evidence="9">LD-carboxypeptidase</fullName>
    </submittedName>
</protein>
<comment type="caution">
    <text evidence="9">The sequence shown here is derived from an EMBL/GenBank/DDBJ whole genome shotgun (WGS) entry which is preliminary data.</text>
</comment>
<dbReference type="GO" id="GO:0008236">
    <property type="term" value="F:serine-type peptidase activity"/>
    <property type="evidence" value="ECO:0007669"/>
    <property type="project" value="UniProtKB-KW"/>
</dbReference>
<dbReference type="InterPro" id="IPR027461">
    <property type="entry name" value="Carboxypeptidase_A_C_sf"/>
</dbReference>
<evidence type="ECO:0000313" key="10">
    <source>
        <dbReference type="Proteomes" id="UP000286701"/>
    </source>
</evidence>
<dbReference type="SUPFAM" id="SSF141986">
    <property type="entry name" value="LD-carboxypeptidase A C-terminal domain-like"/>
    <property type="match status" value="1"/>
</dbReference>
<keyword evidence="2 9" id="KW-0121">Carboxypeptidase</keyword>
<evidence type="ECO:0000256" key="3">
    <source>
        <dbReference type="ARBA" id="ARBA00022670"/>
    </source>
</evidence>
<feature type="active site" description="Charge relay system" evidence="6">
    <location>
        <position position="279"/>
    </location>
</feature>
<gene>
    <name evidence="9" type="ORF">EPL05_11280</name>
</gene>
<proteinExistence type="inferred from homology"/>
<evidence type="ECO:0000259" key="8">
    <source>
        <dbReference type="Pfam" id="PF17676"/>
    </source>
</evidence>
<feature type="domain" description="LD-carboxypeptidase N-terminal" evidence="7">
    <location>
        <begin position="21"/>
        <end position="136"/>
    </location>
</feature>
<dbReference type="Gene3D" id="3.50.30.60">
    <property type="entry name" value="LD-carboxypeptidase A C-terminal domain-like"/>
    <property type="match status" value="1"/>
</dbReference>
<keyword evidence="4" id="KW-0378">Hydrolase</keyword>
<sequence length="305" mass="33188">MRTLGFSAPTIPPYLQKGDKVAITCPAKKLPIPMTSAVNLLQSWGLEVILGETVAASYNQFAGDDELRAADMQRFIDDDNVKAIIAARGGYGTIRMIDKVDFSRLVTNPKWVVGFSDITLLHSHIINNYNLACIHGQMPLNIPDASAWSLETLRLALFGEELAYQIPPNPLNRLGDTNGVLIGGNLSLLVATNGSVSDVDYNGKILFIEDVGEYLYSADRMLRCLKRAGKLKNLAGLIVGGFTDMKDNDIPFGQTIPQIVMDVAREYDYPVCFDFPAGHVSNNCSLVLGKTAKLSVKQGGASLSY</sequence>
<dbReference type="CDD" id="cd07025">
    <property type="entry name" value="Peptidase_S66"/>
    <property type="match status" value="1"/>
</dbReference>
<dbReference type="InterPro" id="IPR027478">
    <property type="entry name" value="LdcA_N"/>
</dbReference>
<keyword evidence="5" id="KW-0720">Serine protease</keyword>
<keyword evidence="3" id="KW-0645">Protease</keyword>
<evidence type="ECO:0000259" key="7">
    <source>
        <dbReference type="Pfam" id="PF02016"/>
    </source>
</evidence>
<evidence type="ECO:0000313" key="9">
    <source>
        <dbReference type="EMBL" id="RWY52480.1"/>
    </source>
</evidence>
<dbReference type="SUPFAM" id="SSF52317">
    <property type="entry name" value="Class I glutamine amidotransferase-like"/>
    <property type="match status" value="1"/>
</dbReference>
<organism evidence="9 10">
    <name type="scientific">Mucilaginibacter gilvus</name>
    <dbReference type="NCBI Taxonomy" id="2305909"/>
    <lineage>
        <taxon>Bacteria</taxon>
        <taxon>Pseudomonadati</taxon>
        <taxon>Bacteroidota</taxon>
        <taxon>Sphingobacteriia</taxon>
        <taxon>Sphingobacteriales</taxon>
        <taxon>Sphingobacteriaceae</taxon>
        <taxon>Mucilaginibacter</taxon>
    </lineage>
</organism>
<evidence type="ECO:0000256" key="6">
    <source>
        <dbReference type="PIRSR" id="PIRSR028757-1"/>
    </source>
</evidence>
<dbReference type="GO" id="GO:0004180">
    <property type="term" value="F:carboxypeptidase activity"/>
    <property type="evidence" value="ECO:0007669"/>
    <property type="project" value="UniProtKB-KW"/>
</dbReference>
<dbReference type="InterPro" id="IPR029062">
    <property type="entry name" value="Class_I_gatase-like"/>
</dbReference>
<evidence type="ECO:0000256" key="4">
    <source>
        <dbReference type="ARBA" id="ARBA00022801"/>
    </source>
</evidence>
<dbReference type="RefSeq" id="WP_128534066.1">
    <property type="nucleotide sequence ID" value="NZ_SBIW01000004.1"/>
</dbReference>
<feature type="domain" description="LD-carboxypeptidase C-terminal" evidence="8">
    <location>
        <begin position="178"/>
        <end position="294"/>
    </location>
</feature>